<feature type="transmembrane region" description="Helical" evidence="8">
    <location>
        <begin position="271"/>
        <end position="293"/>
    </location>
</feature>
<comment type="similarity">
    <text evidence="2">Belongs to the binding-protein-dependent transport system permease family. FecCD subfamily.</text>
</comment>
<dbReference type="InterPro" id="IPR037294">
    <property type="entry name" value="ABC_BtuC-like"/>
</dbReference>
<dbReference type="RefSeq" id="WP_394833888.1">
    <property type="nucleotide sequence ID" value="NZ_CP089929.1"/>
</dbReference>
<evidence type="ECO:0000256" key="6">
    <source>
        <dbReference type="ARBA" id="ARBA00022989"/>
    </source>
</evidence>
<dbReference type="Pfam" id="PF01032">
    <property type="entry name" value="FecCD"/>
    <property type="match status" value="1"/>
</dbReference>
<feature type="transmembrane region" description="Helical" evidence="8">
    <location>
        <begin position="111"/>
        <end position="131"/>
    </location>
</feature>
<evidence type="ECO:0000313" key="9">
    <source>
        <dbReference type="EMBL" id="WXB04251.1"/>
    </source>
</evidence>
<keyword evidence="10" id="KW-1185">Reference proteome</keyword>
<keyword evidence="4" id="KW-1003">Cell membrane</keyword>
<dbReference type="Proteomes" id="UP001374803">
    <property type="component" value="Chromosome"/>
</dbReference>
<keyword evidence="3" id="KW-0813">Transport</keyword>
<keyword evidence="6 8" id="KW-1133">Transmembrane helix</keyword>
<keyword evidence="7 8" id="KW-0472">Membrane</keyword>
<dbReference type="PANTHER" id="PTHR30472">
    <property type="entry name" value="FERRIC ENTEROBACTIN TRANSPORT SYSTEM PERMEASE PROTEIN"/>
    <property type="match status" value="1"/>
</dbReference>
<gene>
    <name evidence="9" type="ORF">LVJ94_46030</name>
</gene>
<feature type="transmembrane region" description="Helical" evidence="8">
    <location>
        <begin position="185"/>
        <end position="205"/>
    </location>
</feature>
<protein>
    <submittedName>
        <fullName evidence="9">Iron ABC transporter permease</fullName>
    </submittedName>
</protein>
<evidence type="ECO:0000256" key="8">
    <source>
        <dbReference type="SAM" id="Phobius"/>
    </source>
</evidence>
<evidence type="ECO:0000256" key="1">
    <source>
        <dbReference type="ARBA" id="ARBA00004651"/>
    </source>
</evidence>
<feature type="transmembrane region" description="Helical" evidence="8">
    <location>
        <begin position="82"/>
        <end position="105"/>
    </location>
</feature>
<dbReference type="EMBL" id="CP089983">
    <property type="protein sequence ID" value="WXB04251.1"/>
    <property type="molecule type" value="Genomic_DNA"/>
</dbReference>
<dbReference type="PANTHER" id="PTHR30472:SF25">
    <property type="entry name" value="ABC TRANSPORTER PERMEASE PROTEIN MJ0876-RELATED"/>
    <property type="match status" value="1"/>
</dbReference>
<reference evidence="9" key="1">
    <citation type="submission" date="2021-12" db="EMBL/GenBank/DDBJ databases">
        <title>Discovery of the Pendulisporaceae a myxobacterial family with distinct sporulation behavior and unique specialized metabolism.</title>
        <authorList>
            <person name="Garcia R."/>
            <person name="Popoff A."/>
            <person name="Bader C.D."/>
            <person name="Loehr J."/>
            <person name="Walesch S."/>
            <person name="Walt C."/>
            <person name="Boldt J."/>
            <person name="Bunk B."/>
            <person name="Haeckl F.J.F.P.J."/>
            <person name="Gunesch A.P."/>
            <person name="Birkelbach J."/>
            <person name="Nuebel U."/>
            <person name="Pietschmann T."/>
            <person name="Bach T."/>
            <person name="Mueller R."/>
        </authorList>
    </citation>
    <scope>NUCLEOTIDE SEQUENCE</scope>
    <source>
        <strain evidence="9">MSr11367</strain>
    </source>
</reference>
<dbReference type="SUPFAM" id="SSF81345">
    <property type="entry name" value="ABC transporter involved in vitamin B12 uptake, BtuC"/>
    <property type="match status" value="1"/>
</dbReference>
<evidence type="ECO:0000256" key="5">
    <source>
        <dbReference type="ARBA" id="ARBA00022692"/>
    </source>
</evidence>
<sequence length="328" mass="33133">MGLKALATGLALLVLAVMLAITFGAEPISLARAAFEPESLDRTIVISARLPRVLLGVVSGAGLAAVGVAFQTLLRNPLAEPFVLGVSGGAALGATVAILSGVAAITFVGASLVPLAALGGGLAATAIVYGVARMSPGAHATSILLAGVVVNAIAASAITFLKTLISAAKAQELLFWLMGFLDVPSPGALASVAGYVALGSAILLIDAGRLNLLALGDEPALHLGVDVRALERRTFFACSLVVGGIVSVTGLIGFIGLIVPHALRRLFGPDVRVILPASLLAGGGMLVLCDLLSRVLFRFLHTEPPVGAVTSLLGGPLFLLLLGKRVRV</sequence>
<accession>A0ABZ2KZY6</accession>
<dbReference type="InterPro" id="IPR000522">
    <property type="entry name" value="ABC_transptr_permease_BtuC"/>
</dbReference>
<name>A0ABZ2KZY6_9BACT</name>
<keyword evidence="5 8" id="KW-0812">Transmembrane</keyword>
<feature type="transmembrane region" description="Helical" evidence="8">
    <location>
        <begin position="49"/>
        <end position="70"/>
    </location>
</feature>
<evidence type="ECO:0000256" key="4">
    <source>
        <dbReference type="ARBA" id="ARBA00022475"/>
    </source>
</evidence>
<comment type="subcellular location">
    <subcellularLocation>
        <location evidence="1">Cell membrane</location>
        <topology evidence="1">Multi-pass membrane protein</topology>
    </subcellularLocation>
</comment>
<evidence type="ECO:0000256" key="7">
    <source>
        <dbReference type="ARBA" id="ARBA00023136"/>
    </source>
</evidence>
<evidence type="ECO:0000256" key="3">
    <source>
        <dbReference type="ARBA" id="ARBA00022448"/>
    </source>
</evidence>
<dbReference type="Gene3D" id="1.10.3470.10">
    <property type="entry name" value="ABC transporter involved in vitamin B12 uptake, BtuC"/>
    <property type="match status" value="1"/>
</dbReference>
<evidence type="ECO:0000256" key="2">
    <source>
        <dbReference type="ARBA" id="ARBA00007935"/>
    </source>
</evidence>
<organism evidence="9 10">
    <name type="scientific">Pendulispora rubella</name>
    <dbReference type="NCBI Taxonomy" id="2741070"/>
    <lineage>
        <taxon>Bacteria</taxon>
        <taxon>Pseudomonadati</taxon>
        <taxon>Myxococcota</taxon>
        <taxon>Myxococcia</taxon>
        <taxon>Myxococcales</taxon>
        <taxon>Sorangiineae</taxon>
        <taxon>Pendulisporaceae</taxon>
        <taxon>Pendulispora</taxon>
    </lineage>
</organism>
<feature type="transmembrane region" description="Helical" evidence="8">
    <location>
        <begin position="235"/>
        <end position="259"/>
    </location>
</feature>
<evidence type="ECO:0000313" key="10">
    <source>
        <dbReference type="Proteomes" id="UP001374803"/>
    </source>
</evidence>
<proteinExistence type="inferred from homology"/>
<dbReference type="CDD" id="cd06550">
    <property type="entry name" value="TM_ABC_iron-siderophores_like"/>
    <property type="match status" value="1"/>
</dbReference>
<feature type="transmembrane region" description="Helical" evidence="8">
    <location>
        <begin position="143"/>
        <end position="165"/>
    </location>
</feature>